<accession>A0A8S5TKT6</accession>
<name>A0A8S5TKT6_9CAUD</name>
<dbReference type="EMBL" id="BK032839">
    <property type="protein sequence ID" value="DAF63394.1"/>
    <property type="molecule type" value="Genomic_DNA"/>
</dbReference>
<proteinExistence type="predicted"/>
<sequence length="136" mass="15672">MEEKYCERCGLYLGVVRPTRRYCSECKRKVDKERHKEHERAGVIFKPKKVFCAYCGKPMLKRVASQKYHSGCAKKAYNAKANLNAKSAYRVKQQEKKKSEKTFPSIGEVQALADKLGKHYGEVSRMLASGELTYER</sequence>
<organism evidence="1">
    <name type="scientific">Siphoviridae sp. ctvI513</name>
    <dbReference type="NCBI Taxonomy" id="2827965"/>
    <lineage>
        <taxon>Viruses</taxon>
        <taxon>Duplodnaviria</taxon>
        <taxon>Heunggongvirae</taxon>
        <taxon>Uroviricota</taxon>
        <taxon>Caudoviricetes</taxon>
    </lineage>
</organism>
<evidence type="ECO:0000313" key="1">
    <source>
        <dbReference type="EMBL" id="DAF63394.1"/>
    </source>
</evidence>
<reference evidence="1" key="1">
    <citation type="journal article" date="2021" name="Proc. Natl. Acad. Sci. U.S.A.">
        <title>A Catalog of Tens of Thousands of Viruses from Human Metagenomes Reveals Hidden Associations with Chronic Diseases.</title>
        <authorList>
            <person name="Tisza M.J."/>
            <person name="Buck C.B."/>
        </authorList>
    </citation>
    <scope>NUCLEOTIDE SEQUENCE</scope>
    <source>
        <strain evidence="1">CtvI513</strain>
    </source>
</reference>
<protein>
    <submittedName>
        <fullName evidence="1">Nin one binding protein</fullName>
    </submittedName>
</protein>